<protein>
    <submittedName>
        <fullName evidence="2">Bile acid:sodium symporter</fullName>
    </submittedName>
</protein>
<dbReference type="InterPro" id="IPR038770">
    <property type="entry name" value="Na+/solute_symporter_sf"/>
</dbReference>
<dbReference type="RefSeq" id="WP_173945771.1">
    <property type="nucleotide sequence ID" value="NZ_CP102845.1"/>
</dbReference>
<accession>A0ABY5RKS6</accession>
<reference evidence="2" key="1">
    <citation type="submission" date="2022-08" db="EMBL/GenBank/DDBJ databases">
        <title>Microvirga terrae sp. nov., isolated from soil.</title>
        <authorList>
            <person name="Kim K.H."/>
            <person name="Seo Y.L."/>
            <person name="Kim J.M."/>
            <person name="Lee J.K."/>
            <person name="Han D.M."/>
            <person name="Jeon C.O."/>
        </authorList>
    </citation>
    <scope>NUCLEOTIDE SEQUENCE</scope>
    <source>
        <strain evidence="2">R24</strain>
    </source>
</reference>
<dbReference type="Gene3D" id="1.20.1530.20">
    <property type="match status" value="1"/>
</dbReference>
<keyword evidence="1" id="KW-0472">Membrane</keyword>
<feature type="transmembrane region" description="Helical" evidence="1">
    <location>
        <begin position="199"/>
        <end position="218"/>
    </location>
</feature>
<dbReference type="Pfam" id="PF13593">
    <property type="entry name" value="SBF_like"/>
    <property type="match status" value="1"/>
</dbReference>
<feature type="transmembrane region" description="Helical" evidence="1">
    <location>
        <begin position="67"/>
        <end position="88"/>
    </location>
</feature>
<proteinExistence type="predicted"/>
<feature type="transmembrane region" description="Helical" evidence="1">
    <location>
        <begin position="35"/>
        <end position="55"/>
    </location>
</feature>
<dbReference type="EMBL" id="CP102845">
    <property type="protein sequence ID" value="UVF17573.1"/>
    <property type="molecule type" value="Genomic_DNA"/>
</dbReference>
<dbReference type="PIRSF" id="PIRSF026166">
    <property type="entry name" value="UCP026166"/>
    <property type="match status" value="1"/>
</dbReference>
<dbReference type="PANTHER" id="PTHR18640">
    <property type="entry name" value="SOLUTE CARRIER FAMILY 10 MEMBER 7"/>
    <property type="match status" value="1"/>
</dbReference>
<gene>
    <name evidence="2" type="ORF">HPT29_013570</name>
</gene>
<dbReference type="InterPro" id="IPR016833">
    <property type="entry name" value="Put_Na-Bile_cotransptr"/>
</dbReference>
<evidence type="ECO:0000313" key="2">
    <source>
        <dbReference type="EMBL" id="UVF17573.1"/>
    </source>
</evidence>
<evidence type="ECO:0000256" key="1">
    <source>
        <dbReference type="SAM" id="Phobius"/>
    </source>
</evidence>
<keyword evidence="1" id="KW-1133">Transmembrane helix</keyword>
<keyword evidence="1" id="KW-0812">Transmembrane</keyword>
<evidence type="ECO:0000313" key="3">
    <source>
        <dbReference type="Proteomes" id="UP001017257"/>
    </source>
</evidence>
<dbReference type="Proteomes" id="UP001017257">
    <property type="component" value="Chromosome"/>
</dbReference>
<feature type="transmembrane region" description="Helical" evidence="1">
    <location>
        <begin position="159"/>
        <end position="178"/>
    </location>
</feature>
<feature type="transmembrane region" description="Helical" evidence="1">
    <location>
        <begin position="94"/>
        <end position="114"/>
    </location>
</feature>
<keyword evidence="3" id="KW-1185">Reference proteome</keyword>
<feature type="transmembrane region" description="Helical" evidence="1">
    <location>
        <begin position="263"/>
        <end position="284"/>
    </location>
</feature>
<feature type="transmembrane region" description="Helical" evidence="1">
    <location>
        <begin position="126"/>
        <end position="153"/>
    </location>
</feature>
<feature type="transmembrane region" description="Helical" evidence="1">
    <location>
        <begin position="12"/>
        <end position="29"/>
    </location>
</feature>
<dbReference type="PANTHER" id="PTHR18640:SF5">
    <property type="entry name" value="SODIUM_BILE ACID COTRANSPORTER 7"/>
    <property type="match status" value="1"/>
</dbReference>
<name>A0ABY5RKS6_9HYPH</name>
<sequence length="327" mass="34793">MAFLSLLRPDRFTIALVATAVAATILPATGAAAPILKVVIVGSIALLFFLQGARLSRQAIIQGAIHWRLHLMVFAATFILFPVLGLLTKTYLQSYLAPGIALGILYLCLLPSTIQSSITFTSIAGGNVAAAVCSASASNVLGVLLTPLLMGMFMQTQGGVSFGAIGEIVLQILVPFLLGHLLRPWIGSWVEKRRTLTSLVDRGAILLVVYYAFGEAAVEGLWHRLAPRDMIVLVLISCILLGLVLVTTTLASRLFGFSTRDEVAIVFCGSKKSLGSGVPIASILFPASMIGAIILPLMLFHQIQLLVCAVLARAYAKRTAQEPVPAE</sequence>
<organism evidence="2 3">
    <name type="scientific">Microvirga terrae</name>
    <dbReference type="NCBI Taxonomy" id="2740529"/>
    <lineage>
        <taxon>Bacteria</taxon>
        <taxon>Pseudomonadati</taxon>
        <taxon>Pseudomonadota</taxon>
        <taxon>Alphaproteobacteria</taxon>
        <taxon>Hyphomicrobiales</taxon>
        <taxon>Methylobacteriaceae</taxon>
        <taxon>Microvirga</taxon>
    </lineage>
</organism>
<feature type="transmembrane region" description="Helical" evidence="1">
    <location>
        <begin position="230"/>
        <end position="251"/>
    </location>
</feature>